<evidence type="ECO:0000259" key="1">
    <source>
        <dbReference type="Pfam" id="PF00134"/>
    </source>
</evidence>
<organism evidence="2 3">
    <name type="scientific">Cotesia congregata</name>
    <name type="common">Parasitoid wasp</name>
    <name type="synonym">Apanteles congregatus</name>
    <dbReference type="NCBI Taxonomy" id="51543"/>
    <lineage>
        <taxon>Eukaryota</taxon>
        <taxon>Metazoa</taxon>
        <taxon>Ecdysozoa</taxon>
        <taxon>Arthropoda</taxon>
        <taxon>Hexapoda</taxon>
        <taxon>Insecta</taxon>
        <taxon>Pterygota</taxon>
        <taxon>Neoptera</taxon>
        <taxon>Endopterygota</taxon>
        <taxon>Hymenoptera</taxon>
        <taxon>Apocrita</taxon>
        <taxon>Ichneumonoidea</taxon>
        <taxon>Braconidae</taxon>
        <taxon>Microgastrinae</taxon>
        <taxon>Cotesia</taxon>
    </lineage>
</organism>
<dbReference type="InterPro" id="IPR006671">
    <property type="entry name" value="Cyclin_N"/>
</dbReference>
<keyword evidence="3" id="KW-1185">Reference proteome</keyword>
<name>A0A8J2HLX9_COTCN</name>
<evidence type="ECO:0000313" key="3">
    <source>
        <dbReference type="Proteomes" id="UP000786811"/>
    </source>
</evidence>
<dbReference type="InterPro" id="IPR039361">
    <property type="entry name" value="Cyclin"/>
</dbReference>
<dbReference type="OrthoDB" id="769138at2759"/>
<dbReference type="Proteomes" id="UP000786811">
    <property type="component" value="Unassembled WGS sequence"/>
</dbReference>
<proteinExistence type="predicted"/>
<dbReference type="Gene3D" id="1.10.472.10">
    <property type="entry name" value="Cyclin-like"/>
    <property type="match status" value="1"/>
</dbReference>
<comment type="caution">
    <text evidence="2">The sequence shown here is derived from an EMBL/GenBank/DDBJ whole genome shotgun (WGS) entry which is preliminary data.</text>
</comment>
<protein>
    <submittedName>
        <fullName evidence="2">Similar to CycG: Cyclin G (Drosophila melanogaster)</fullName>
    </submittedName>
</protein>
<sequence length="348" mass="39262">MDTTGSPAPVTIHSLLEQLQEALVLEVKYQPNLQLPAITKNDEVIIAERNGSAHVLRCLKVWYDLPSDVFFIAMNLMDRFLTKMKAQPKHMPCIRVSSFYIAAVQMSQTIDMDHLVSISQFKFTRGDLKRMSDLISNKLEWAPGTTPITALTFLRLFHVMFHAAASQLGLGELYASIVKESELVLRLEMVACNVECANLRPSEVALVLLCTYLDSAVNRLKSNTEATMLPVAGPSSAPVDFSQTPAHQILRLVEFATELQKICRISEASFASTLERVGAIMSKYNAQEQIPYRQRFVWRLSSRTARLLRPTDKFISNLPAIAENAPIPSPSRIRSGYRLNRRHDMKRR</sequence>
<reference evidence="2" key="1">
    <citation type="submission" date="2021-04" db="EMBL/GenBank/DDBJ databases">
        <authorList>
            <person name="Chebbi M.A.C M."/>
        </authorList>
    </citation>
    <scope>NUCLEOTIDE SEQUENCE</scope>
</reference>
<dbReference type="SUPFAM" id="SSF47954">
    <property type="entry name" value="Cyclin-like"/>
    <property type="match status" value="1"/>
</dbReference>
<evidence type="ECO:0000313" key="2">
    <source>
        <dbReference type="EMBL" id="CAG5103497.1"/>
    </source>
</evidence>
<feature type="domain" description="Cyclin N-terminal" evidence="1">
    <location>
        <begin position="47"/>
        <end position="141"/>
    </location>
</feature>
<dbReference type="InterPro" id="IPR036915">
    <property type="entry name" value="Cyclin-like_sf"/>
</dbReference>
<dbReference type="EMBL" id="CAJNRD030001123">
    <property type="protein sequence ID" value="CAG5103497.1"/>
    <property type="molecule type" value="Genomic_DNA"/>
</dbReference>
<dbReference type="AlphaFoldDB" id="A0A8J2HLX9"/>
<dbReference type="Pfam" id="PF00134">
    <property type="entry name" value="Cyclin_N"/>
    <property type="match status" value="1"/>
</dbReference>
<dbReference type="PANTHER" id="PTHR10177">
    <property type="entry name" value="CYCLINS"/>
    <property type="match status" value="1"/>
</dbReference>
<accession>A0A8J2HLX9</accession>
<gene>
    <name evidence="2" type="ORF">HICCMSTLAB_LOCUS11539</name>
</gene>